<comment type="caution">
    <text evidence="3">The sequence shown here is derived from an EMBL/GenBank/DDBJ whole genome shotgun (WGS) entry which is preliminary data.</text>
</comment>
<name>A0ABQ5GVC4_9ASTR</name>
<evidence type="ECO:0000256" key="1">
    <source>
        <dbReference type="SAM" id="MobiDB-lite"/>
    </source>
</evidence>
<accession>A0ABQ5GVC4</accession>
<proteinExistence type="predicted"/>
<dbReference type="PANTHER" id="PTHR31973">
    <property type="entry name" value="POLYPROTEIN, PUTATIVE-RELATED"/>
    <property type="match status" value="1"/>
</dbReference>
<protein>
    <submittedName>
        <fullName evidence="3">Mutator type transposase</fullName>
    </submittedName>
</protein>
<keyword evidence="4" id="KW-1185">Reference proteome</keyword>
<dbReference type="EMBL" id="BQNB010018838">
    <property type="protein sequence ID" value="GJT78832.1"/>
    <property type="molecule type" value="Genomic_DNA"/>
</dbReference>
<evidence type="ECO:0000259" key="2">
    <source>
        <dbReference type="Pfam" id="PF26130"/>
    </source>
</evidence>
<feature type="compositionally biased region" description="Polar residues" evidence="1">
    <location>
        <begin position="943"/>
        <end position="955"/>
    </location>
</feature>
<gene>
    <name evidence="3" type="ORF">Tco_1045557</name>
</gene>
<feature type="region of interest" description="Disordered" evidence="1">
    <location>
        <begin position="803"/>
        <end position="858"/>
    </location>
</feature>
<feature type="domain" description="PB1-like" evidence="2">
    <location>
        <begin position="29"/>
        <end position="127"/>
    </location>
</feature>
<feature type="region of interest" description="Disordered" evidence="1">
    <location>
        <begin position="939"/>
        <end position="983"/>
    </location>
</feature>
<feature type="region of interest" description="Disordered" evidence="1">
    <location>
        <begin position="1"/>
        <end position="22"/>
    </location>
</feature>
<reference evidence="3" key="1">
    <citation type="journal article" date="2022" name="Int. J. Mol. Sci.">
        <title>Draft Genome of Tanacetum Coccineum: Genomic Comparison of Closely Related Tanacetum-Family Plants.</title>
        <authorList>
            <person name="Yamashiro T."/>
            <person name="Shiraishi A."/>
            <person name="Nakayama K."/>
            <person name="Satake H."/>
        </authorList>
    </citation>
    <scope>NUCLEOTIDE SEQUENCE</scope>
</reference>
<dbReference type="Proteomes" id="UP001151760">
    <property type="component" value="Unassembled WGS sequence"/>
</dbReference>
<feature type="compositionally biased region" description="Acidic residues" evidence="1">
    <location>
        <begin position="271"/>
        <end position="283"/>
    </location>
</feature>
<evidence type="ECO:0000313" key="4">
    <source>
        <dbReference type="Proteomes" id="UP001151760"/>
    </source>
</evidence>
<dbReference type="PANTHER" id="PTHR31973:SF190">
    <property type="entry name" value="MULE TRANSPOSASE DOMAIN-CONTAINING PROTEIN"/>
    <property type="match status" value="1"/>
</dbReference>
<dbReference type="Pfam" id="PF26130">
    <property type="entry name" value="PB1-like"/>
    <property type="match status" value="1"/>
</dbReference>
<sequence length="983" mass="108860">MVKLSVDLNEPKDSSKTDIAAQNGRTPKSLTLEIHHGGWFTPTPSRSYIGGHVSSVNVVDINEFCLHDLKDMIVKLGYGVKDLMYYHFLIPSLGLDYGLHSLNVDADVLEMAKYVKDYKIILVYVEHGSSNVDTSIFVTPKKGVAIVVDNHLRKAHIEIDNNPDVNRNLTPMCHRILKKEWEHVSSKSLSIGEVMKILTKKQPSSFVEAPIVVECVEDPFEELDDILGNSSAVDDVLELKMPFETKGVGPVGKFKEVEVDVDNESEKVSDIEGDYTMDSDSEDLDYDPKHDDVFDDDEHIVEEVHVNMNNFRFTTDPKHDTSIGGVDVQDDDLDVIDYDSFGSVLDDEIDSERRMQLKELIRIGKQKNKGLNKYNFYLGQQFTSKKIIKGRVKKHSVETRRQLILVKNDNERVRVRCEGIILALVPYVATDNNTDKNVFSKTKGGPAIREKINSGKQNILGKDKTVEGKGKKVNTPKKVDKNSCPWTMLVTYTKECRWEVRTLIEDHTCIQSRAIKACTSRFLADHVIKSLATNPDIPVRAVQDQMQKQFEVGVSKMKAFRAKRIASDIMTGSTTVRIDVQQEPNPESLTRTFRRVYVCLGVLKQGFIACGREILGLDGCFMSDPWPGQILTAVRVDANNGIYPVTYAIVEAESKRDLYKPLQNATKATSKGEFKKKMGELKSFNSDAYDWLMKIPLEQWSRAYFSNRAKCDLLINNIREVFNRQKLELTGIPCKHVVAAIYNMFKNSVGVGIHEQWVHAAYKLKTWAHVYSFKVNPCNRRDMWPVVESRTVIIPPLYKLPIGRPPNKRKKSNGEIASQSASSSKLSRKGKSVSCGKCGNVGHNRKDYRGQGGGSSQAGARKVFGQAAGATNVFGQAVGARKVSGQAAGATNVSGQAAGARKVSGQVAGATNVSGQAAGARMVSGQAAGAKKVSGQVVDARKASSQPNAVQSTIKQGPRQGFQGPIAGPASGSQRKTKKLMDL</sequence>
<evidence type="ECO:0000313" key="3">
    <source>
        <dbReference type="EMBL" id="GJT78832.1"/>
    </source>
</evidence>
<dbReference type="InterPro" id="IPR058594">
    <property type="entry name" value="PB1-like_dom_pln"/>
</dbReference>
<organism evidence="3 4">
    <name type="scientific">Tanacetum coccineum</name>
    <dbReference type="NCBI Taxonomy" id="301880"/>
    <lineage>
        <taxon>Eukaryota</taxon>
        <taxon>Viridiplantae</taxon>
        <taxon>Streptophyta</taxon>
        <taxon>Embryophyta</taxon>
        <taxon>Tracheophyta</taxon>
        <taxon>Spermatophyta</taxon>
        <taxon>Magnoliopsida</taxon>
        <taxon>eudicotyledons</taxon>
        <taxon>Gunneridae</taxon>
        <taxon>Pentapetalae</taxon>
        <taxon>asterids</taxon>
        <taxon>campanulids</taxon>
        <taxon>Asterales</taxon>
        <taxon>Asteraceae</taxon>
        <taxon>Asteroideae</taxon>
        <taxon>Anthemideae</taxon>
        <taxon>Anthemidinae</taxon>
        <taxon>Tanacetum</taxon>
    </lineage>
</organism>
<reference evidence="3" key="2">
    <citation type="submission" date="2022-01" db="EMBL/GenBank/DDBJ databases">
        <authorList>
            <person name="Yamashiro T."/>
            <person name="Shiraishi A."/>
            <person name="Satake H."/>
            <person name="Nakayama K."/>
        </authorList>
    </citation>
    <scope>NUCLEOTIDE SEQUENCE</scope>
</reference>
<feature type="region of interest" description="Disordered" evidence="1">
    <location>
        <begin position="262"/>
        <end position="283"/>
    </location>
</feature>